<keyword evidence="2" id="KW-1185">Reference proteome</keyword>
<dbReference type="RefSeq" id="WP_369340507.1">
    <property type="nucleotide sequence ID" value="NZ_JBFYGN010000042.1"/>
</dbReference>
<organism evidence="1 2">
    <name type="scientific">Comamonas guangdongensis</name>
    <dbReference type="NCBI Taxonomy" id="510515"/>
    <lineage>
        <taxon>Bacteria</taxon>
        <taxon>Pseudomonadati</taxon>
        <taxon>Pseudomonadota</taxon>
        <taxon>Betaproteobacteria</taxon>
        <taxon>Burkholderiales</taxon>
        <taxon>Comamonadaceae</taxon>
        <taxon>Comamonas</taxon>
    </lineage>
</organism>
<comment type="caution">
    <text evidence="1">The sequence shown here is derived from an EMBL/GenBank/DDBJ whole genome shotgun (WGS) entry which is preliminary data.</text>
</comment>
<sequence>MDASDELSQPCEDRDFAEWHRSCPWSAVWVVMLEDQAVARAVAEGRRRLGAALLPRYERQPHISVAYRGLCQGGMAHPAQEYDRRALEDDVGLLQALGQPPFALQIAGAGSFTTVPYLAVSAGSSALQRLHGALVPQPPAPGWRYVPHLTLGHYARRLPVREAVARIADLDPPDFRVAQLALARYATADIAGALTVEGVFDLEAGRYTPSPAALWREVGA</sequence>
<proteinExistence type="predicted"/>
<dbReference type="GO" id="GO:0016874">
    <property type="term" value="F:ligase activity"/>
    <property type="evidence" value="ECO:0007669"/>
    <property type="project" value="UniProtKB-KW"/>
</dbReference>
<dbReference type="SUPFAM" id="SSF55144">
    <property type="entry name" value="LigT-like"/>
    <property type="match status" value="1"/>
</dbReference>
<dbReference type="Proteomes" id="UP001561046">
    <property type="component" value="Unassembled WGS sequence"/>
</dbReference>
<dbReference type="EMBL" id="JBFYGN010000042">
    <property type="protein sequence ID" value="MEX8195335.1"/>
    <property type="molecule type" value="Genomic_DNA"/>
</dbReference>
<dbReference type="Gene3D" id="3.90.1140.10">
    <property type="entry name" value="Cyclic phosphodiesterase"/>
    <property type="match status" value="1"/>
</dbReference>
<reference evidence="1 2" key="1">
    <citation type="journal article" date="2013" name="Int. J. Syst. Evol. Microbiol.">
        <title>Comamonas guangdongensis sp. nov., isolated from subterranean forest sediment, and emended description of the genus Comamonas.</title>
        <authorList>
            <person name="Zhang J."/>
            <person name="Wang Y."/>
            <person name="Zhou S."/>
            <person name="Wu C."/>
            <person name="He J."/>
            <person name="Li F."/>
        </authorList>
    </citation>
    <scope>NUCLEOTIDE SEQUENCE [LARGE SCALE GENOMIC DNA]</scope>
    <source>
        <strain evidence="1 2">CCTCC AB2011133</strain>
    </source>
</reference>
<dbReference type="InterPro" id="IPR009097">
    <property type="entry name" value="Cyclic_Pdiesterase"/>
</dbReference>
<evidence type="ECO:0000313" key="2">
    <source>
        <dbReference type="Proteomes" id="UP001561046"/>
    </source>
</evidence>
<protein>
    <submittedName>
        <fullName evidence="1">2'-5' RNA ligase family protein</fullName>
    </submittedName>
</protein>
<name>A0ABV4A141_9BURK</name>
<dbReference type="Pfam" id="PF13563">
    <property type="entry name" value="2_5_RNA_ligase2"/>
    <property type="match status" value="1"/>
</dbReference>
<gene>
    <name evidence="1" type="ORF">AB6724_21105</name>
</gene>
<accession>A0ABV4A141</accession>
<keyword evidence="1" id="KW-0436">Ligase</keyword>
<evidence type="ECO:0000313" key="1">
    <source>
        <dbReference type="EMBL" id="MEX8195335.1"/>
    </source>
</evidence>